<dbReference type="EMBL" id="JOKM01000048">
    <property type="protein sequence ID" value="KGB24270.1"/>
    <property type="molecule type" value="Genomic_DNA"/>
</dbReference>
<organism evidence="1 2">
    <name type="scientific">Acetobacter tropicalis</name>
    <dbReference type="NCBI Taxonomy" id="104102"/>
    <lineage>
        <taxon>Bacteria</taxon>
        <taxon>Pseudomonadati</taxon>
        <taxon>Pseudomonadota</taxon>
        <taxon>Alphaproteobacteria</taxon>
        <taxon>Acetobacterales</taxon>
        <taxon>Acetobacteraceae</taxon>
        <taxon>Acetobacter</taxon>
    </lineage>
</organism>
<protein>
    <submittedName>
        <fullName evidence="1">Uncharacterized protein</fullName>
    </submittedName>
</protein>
<gene>
    <name evidence="1" type="ORF">AtDm6_1268</name>
</gene>
<dbReference type="STRING" id="104102.AtDm6_1268"/>
<reference evidence="1 2" key="1">
    <citation type="submission" date="2014-06" db="EMBL/GenBank/DDBJ databases">
        <title>Functional and comparative genomic analyses of the Drosophila gut microbiota identify candidate symbiosis factors.</title>
        <authorList>
            <person name="Newell P.D."/>
            <person name="Chaston J.M."/>
            <person name="Douglas A.E."/>
        </authorList>
    </citation>
    <scope>NUCLEOTIDE SEQUENCE [LARGE SCALE GENOMIC DNA]</scope>
    <source>
        <strain evidence="1 2">DmCS_006</strain>
    </source>
</reference>
<proteinExistence type="predicted"/>
<keyword evidence="2" id="KW-1185">Reference proteome</keyword>
<comment type="caution">
    <text evidence="1">The sequence shown here is derived from an EMBL/GenBank/DDBJ whole genome shotgun (WGS) entry which is preliminary data.</text>
</comment>
<dbReference type="Proteomes" id="UP000029448">
    <property type="component" value="Unassembled WGS sequence"/>
</dbReference>
<evidence type="ECO:0000313" key="2">
    <source>
        <dbReference type="Proteomes" id="UP000029448"/>
    </source>
</evidence>
<dbReference type="PATRIC" id="fig|104102.7.peg.1258"/>
<dbReference type="AlphaFoldDB" id="A0A094YQE8"/>
<sequence length="205" mass="22684">MVARQFSDDQYPNFLDGNVLKVAFVGIMQKLTEAFDPDGYSHCVLPPSPQVSTWKRIQSGKSCVAMTFGGWVPEAKNGQTFRGTLVFSVFLLIKHRRVDDLWLGNNELWGFGTLGLIAQAIGYLHGEAVPGLDATMRVTRQICPAGIDWLDEKSALAELEIQIEGVGLDTDVFTDKLPDFLRLAEIWTVDGSTQPQAILNVRENA</sequence>
<accession>A0A094YQE8</accession>
<name>A0A094YQE8_9PROT</name>
<evidence type="ECO:0000313" key="1">
    <source>
        <dbReference type="EMBL" id="KGB24270.1"/>
    </source>
</evidence>